<dbReference type="Proteomes" id="UP000011081">
    <property type="component" value="Unassembled WGS sequence"/>
</dbReference>
<protein>
    <submittedName>
        <fullName evidence="2">Uncharacterized protein</fullName>
    </submittedName>
</protein>
<dbReference type="HOGENOM" id="CLU_1741952_0_0_1"/>
<feature type="region of interest" description="Disordered" evidence="1">
    <location>
        <begin position="39"/>
        <end position="63"/>
    </location>
</feature>
<evidence type="ECO:0000256" key="1">
    <source>
        <dbReference type="SAM" id="MobiDB-lite"/>
    </source>
</evidence>
<evidence type="ECO:0000313" key="2">
    <source>
        <dbReference type="EMBL" id="ELA46525.2"/>
    </source>
</evidence>
<accession>L2GTV5</accession>
<reference evidence="3" key="1">
    <citation type="submission" date="2011-03" db="EMBL/GenBank/DDBJ databases">
        <title>The genome sequence of Vavraia culicis strain floridensis.</title>
        <authorList>
            <consortium name="The Broad Institute Genome Sequencing Platform"/>
            <person name="Cuomo C."/>
            <person name="Becnel J."/>
            <person name="Sanscrainte N."/>
            <person name="Young S.K."/>
            <person name="Zeng Q."/>
            <person name="Gargeya S."/>
            <person name="Fitzgerald M."/>
            <person name="Haas B."/>
            <person name="Abouelleil A."/>
            <person name="Alvarado L."/>
            <person name="Arachchi H.M."/>
            <person name="Berlin A."/>
            <person name="Chapman S.B."/>
            <person name="Gearin G."/>
            <person name="Goldberg J."/>
            <person name="Griggs A."/>
            <person name="Gujja S."/>
            <person name="Hansen M."/>
            <person name="Heiman D."/>
            <person name="Howarth C."/>
            <person name="Larimer J."/>
            <person name="Lui A."/>
            <person name="MacDonald P.J.P."/>
            <person name="McCowen C."/>
            <person name="Montmayeur A."/>
            <person name="Murphy C."/>
            <person name="Neiman D."/>
            <person name="Pearson M."/>
            <person name="Priest M."/>
            <person name="Roberts A."/>
            <person name="Saif S."/>
            <person name="Shea T."/>
            <person name="Sisk P."/>
            <person name="Stolte C."/>
            <person name="Sykes S."/>
            <person name="Wortman J."/>
            <person name="Nusbaum C."/>
            <person name="Birren B."/>
        </authorList>
    </citation>
    <scope>NUCLEOTIDE SEQUENCE [LARGE SCALE GENOMIC DNA]</scope>
    <source>
        <strain evidence="3">floridensis</strain>
    </source>
</reference>
<organism evidence="2 3">
    <name type="scientific">Vavraia culicis (isolate floridensis)</name>
    <name type="common">Microsporidian parasite</name>
    <dbReference type="NCBI Taxonomy" id="948595"/>
    <lineage>
        <taxon>Eukaryota</taxon>
        <taxon>Fungi</taxon>
        <taxon>Fungi incertae sedis</taxon>
        <taxon>Microsporidia</taxon>
        <taxon>Pleistophoridae</taxon>
        <taxon>Vavraia</taxon>
    </lineage>
</organism>
<keyword evidence="3" id="KW-1185">Reference proteome</keyword>
<dbReference type="EMBL" id="GL877441">
    <property type="protein sequence ID" value="ELA46525.2"/>
    <property type="molecule type" value="Genomic_DNA"/>
</dbReference>
<dbReference type="RefSeq" id="XP_008074970.1">
    <property type="nucleotide sequence ID" value="XM_008076779.1"/>
</dbReference>
<evidence type="ECO:0000313" key="3">
    <source>
        <dbReference type="Proteomes" id="UP000011081"/>
    </source>
</evidence>
<dbReference type="VEuPathDB" id="MicrosporidiaDB:VCUG_01958"/>
<proteinExistence type="predicted"/>
<dbReference type="InParanoid" id="L2GTV5"/>
<sequence>MKSVTDMKIKDMKGIMIDKTPIKAKNGQLIADMESSIPRENLSPKISQPKDTRSPILSGSNCIVPASTTKENDVRQSHDCKLKIDGSSSHEPKDVTQTKVYGNIQNNAMSTGNCPFTKKLSGDSVEKTANQNTAANAIYRMQLLHVMGWC</sequence>
<gene>
    <name evidence="2" type="ORF">VCUG_01958</name>
</gene>
<dbReference type="GeneID" id="19879827"/>
<dbReference type="AlphaFoldDB" id="L2GTV5"/>
<name>L2GTV5_VAVCU</name>